<dbReference type="PANTHER" id="PTHR43353">
    <property type="entry name" value="SUCCINATE-SEMIALDEHYDE DEHYDROGENASE, MITOCHONDRIAL"/>
    <property type="match status" value="1"/>
</dbReference>
<dbReference type="Pfam" id="PF00171">
    <property type="entry name" value="Aldedh"/>
    <property type="match status" value="1"/>
</dbReference>
<dbReference type="Proteomes" id="UP000006055">
    <property type="component" value="Chromosome"/>
</dbReference>
<evidence type="ECO:0000313" key="4">
    <source>
        <dbReference type="EMBL" id="AFM24817.1"/>
    </source>
</evidence>
<dbReference type="GO" id="GO:0004777">
    <property type="term" value="F:succinate-semialdehyde dehydrogenase (NAD+) activity"/>
    <property type="evidence" value="ECO:0007669"/>
    <property type="project" value="TreeGrafter"/>
</dbReference>
<dbReference type="InterPro" id="IPR010102">
    <property type="entry name" value="Succ_semiAld_DH"/>
</dbReference>
<dbReference type="FunFam" id="3.40.309.10:FF:000004">
    <property type="entry name" value="Succinate-semialdehyde dehydrogenase I"/>
    <property type="match status" value="1"/>
</dbReference>
<dbReference type="InterPro" id="IPR015590">
    <property type="entry name" value="Aldehyde_DH_dom"/>
</dbReference>
<dbReference type="OrthoDB" id="9762436at2"/>
<evidence type="ECO:0000259" key="3">
    <source>
        <dbReference type="Pfam" id="PF00171"/>
    </source>
</evidence>
<dbReference type="NCBIfam" id="TIGR01780">
    <property type="entry name" value="SSADH"/>
    <property type="match status" value="1"/>
</dbReference>
<protein>
    <submittedName>
        <fullName evidence="4">Succinate-semialdehyde dehydrogenase</fullName>
    </submittedName>
</protein>
<accession>I4C5H6</accession>
<keyword evidence="5" id="KW-1185">Reference proteome</keyword>
<name>I4C5H6_DESTA</name>
<feature type="domain" description="Aldehyde dehydrogenase" evidence="3">
    <location>
        <begin position="23"/>
        <end position="482"/>
    </location>
</feature>
<dbReference type="STRING" id="706587.Desti_2118"/>
<dbReference type="InterPro" id="IPR016162">
    <property type="entry name" value="Ald_DH_N"/>
</dbReference>
<dbReference type="CDD" id="cd07103">
    <property type="entry name" value="ALDH_F5_SSADH_GabD"/>
    <property type="match status" value="1"/>
</dbReference>
<dbReference type="GO" id="GO:0005829">
    <property type="term" value="C:cytosol"/>
    <property type="evidence" value="ECO:0007669"/>
    <property type="project" value="TreeGrafter"/>
</dbReference>
<dbReference type="eggNOG" id="COG1012">
    <property type="taxonomic scope" value="Bacteria"/>
</dbReference>
<evidence type="ECO:0000256" key="2">
    <source>
        <dbReference type="ARBA" id="ARBA00023002"/>
    </source>
</evidence>
<dbReference type="InterPro" id="IPR016161">
    <property type="entry name" value="Ald_DH/histidinol_DH"/>
</dbReference>
<dbReference type="EMBL" id="CP003360">
    <property type="protein sequence ID" value="AFM24817.1"/>
    <property type="molecule type" value="Genomic_DNA"/>
</dbReference>
<dbReference type="PATRIC" id="fig|706587.4.peg.2433"/>
<keyword evidence="2" id="KW-0560">Oxidoreductase</keyword>
<sequence>MNVSLKLSDKTLFRQQNYIDGKWVDADDGTGLVVTNPADGTTLGRVPNLGSTEVRRAVEAAYAAYPAWRDRTAKERALILRRWNELIMANQDDLAMILTSEMGKTFREAKDEVAYAAAFVEWFAEEGKRTYGDVIPSNRHDSRIIVIKQPVGVCAAITPWNFPIAMPARKAAPALAAGCTMVLKPASQTPYSALALAELAERAGIPKGVFNVVTGSSSIIGRELTENPLVRKLTFTGSTEVGRLLMRQCAGTVKKISLELGGHSPFIVFDDADLGSAVEGAIVSKYRAAGQTCVCTNRILVQDSVYDEFVNKFVAAASGLQVGNGLDPIVNVGPLIDEAAVEKMEEQIHDAVTLGATLTLGGKRHQLGRTFFEPTVLTEVTSQMLCAREETFGPIAPIIRFSSEKDAISIANDTAYGLAAYLYSRDLARVIRVSEALEYGIVGVNTGLISTEVAPFGGVKQSGIGREGSRYGIEDYLEIKYVCLGNIL</sequence>
<proteinExistence type="inferred from homology"/>
<reference evidence="5" key="1">
    <citation type="submission" date="2012-06" db="EMBL/GenBank/DDBJ databases">
        <title>Complete sequence of chromosome of Desulfomonile tiedjei DSM 6799.</title>
        <authorList>
            <person name="Lucas S."/>
            <person name="Copeland A."/>
            <person name="Lapidus A."/>
            <person name="Glavina del Rio T."/>
            <person name="Dalin E."/>
            <person name="Tice H."/>
            <person name="Bruce D."/>
            <person name="Goodwin L."/>
            <person name="Pitluck S."/>
            <person name="Peters L."/>
            <person name="Ovchinnikova G."/>
            <person name="Zeytun A."/>
            <person name="Lu M."/>
            <person name="Kyrpides N."/>
            <person name="Mavromatis K."/>
            <person name="Ivanova N."/>
            <person name="Brettin T."/>
            <person name="Detter J.C."/>
            <person name="Han C."/>
            <person name="Larimer F."/>
            <person name="Land M."/>
            <person name="Hauser L."/>
            <person name="Markowitz V."/>
            <person name="Cheng J.-F."/>
            <person name="Hugenholtz P."/>
            <person name="Woyke T."/>
            <person name="Wu D."/>
            <person name="Spring S."/>
            <person name="Schroeder M."/>
            <person name="Brambilla E."/>
            <person name="Klenk H.-P."/>
            <person name="Eisen J.A."/>
        </authorList>
    </citation>
    <scope>NUCLEOTIDE SEQUENCE [LARGE SCALE GENOMIC DNA]</scope>
    <source>
        <strain evidence="5">ATCC 49306 / DSM 6799 / DCB-1</strain>
    </source>
</reference>
<dbReference type="Gene3D" id="3.40.605.10">
    <property type="entry name" value="Aldehyde Dehydrogenase, Chain A, domain 1"/>
    <property type="match status" value="1"/>
</dbReference>
<dbReference type="AlphaFoldDB" id="I4C5H6"/>
<dbReference type="RefSeq" id="WP_014809960.1">
    <property type="nucleotide sequence ID" value="NC_018025.1"/>
</dbReference>
<dbReference type="InterPro" id="IPR050740">
    <property type="entry name" value="Aldehyde_DH_Superfamily"/>
</dbReference>
<comment type="similarity">
    <text evidence="1">Belongs to the aldehyde dehydrogenase family.</text>
</comment>
<evidence type="ECO:0000313" key="5">
    <source>
        <dbReference type="Proteomes" id="UP000006055"/>
    </source>
</evidence>
<evidence type="ECO:0000256" key="1">
    <source>
        <dbReference type="ARBA" id="ARBA00009986"/>
    </source>
</evidence>
<dbReference type="GO" id="GO:0009450">
    <property type="term" value="P:gamma-aminobutyric acid catabolic process"/>
    <property type="evidence" value="ECO:0007669"/>
    <property type="project" value="InterPro"/>
</dbReference>
<dbReference type="HOGENOM" id="CLU_005391_0_1_7"/>
<organism evidence="4 5">
    <name type="scientific">Desulfomonile tiedjei (strain ATCC 49306 / DSM 6799 / DCB-1)</name>
    <dbReference type="NCBI Taxonomy" id="706587"/>
    <lineage>
        <taxon>Bacteria</taxon>
        <taxon>Pseudomonadati</taxon>
        <taxon>Thermodesulfobacteriota</taxon>
        <taxon>Desulfomonilia</taxon>
        <taxon>Desulfomonilales</taxon>
        <taxon>Desulfomonilaceae</taxon>
        <taxon>Desulfomonile</taxon>
    </lineage>
</organism>
<dbReference type="InterPro" id="IPR016163">
    <property type="entry name" value="Ald_DH_C"/>
</dbReference>
<dbReference type="PANTHER" id="PTHR43353:SF5">
    <property type="entry name" value="SUCCINATE-SEMIALDEHYDE DEHYDROGENASE, MITOCHONDRIAL"/>
    <property type="match status" value="1"/>
</dbReference>
<dbReference type="PROSITE" id="PS00070">
    <property type="entry name" value="ALDEHYDE_DEHYDR_CYS"/>
    <property type="match status" value="1"/>
</dbReference>
<dbReference type="InterPro" id="IPR016160">
    <property type="entry name" value="Ald_DH_CS_CYS"/>
</dbReference>
<gene>
    <name evidence="4" type="ordered locus">Desti_2118</name>
</gene>
<dbReference type="FunFam" id="3.40.605.10:FF:000026">
    <property type="entry name" value="Aldehyde dehydrogenase, putative"/>
    <property type="match status" value="1"/>
</dbReference>
<dbReference type="Gene3D" id="3.40.309.10">
    <property type="entry name" value="Aldehyde Dehydrogenase, Chain A, domain 2"/>
    <property type="match status" value="1"/>
</dbReference>
<dbReference type="KEGG" id="dti:Desti_2118"/>
<dbReference type="SUPFAM" id="SSF53720">
    <property type="entry name" value="ALDH-like"/>
    <property type="match status" value="1"/>
</dbReference>
<dbReference type="FunFam" id="3.40.605.10:FF:000005">
    <property type="entry name" value="Succinate-semialdehyde dehydrogenase I"/>
    <property type="match status" value="1"/>
</dbReference>